<evidence type="ECO:0000313" key="3">
    <source>
        <dbReference type="EMBL" id="ACD88974.1"/>
    </source>
</evidence>
<name>B3G403_ADIVA</name>
<accession>B3G403</accession>
<protein>
    <submittedName>
        <fullName evidence="3">Uncharacterized protein</fullName>
    </submittedName>
</protein>
<reference evidence="3" key="1">
    <citation type="journal article" date="2009" name="Mol. Biol. Evol.">
        <title>Degenerate tetraploidy was established before bdelloid rotifer families diverged.</title>
        <authorList>
            <person name="Hur J.H."/>
            <person name="Van Doninck K."/>
            <person name="Mandigo M.L."/>
            <person name="Meselson M."/>
        </authorList>
    </citation>
    <scope>NUCLEOTIDE SEQUENCE</scope>
</reference>
<sequence>MFKSIYLLLIVYLTTVRLSYTIFSIQQTLTILCNQFPFINHDNNSDLQCARLRKNDNVPITSVDLDKPSEIILFIIVDQASISATPLNIQINFNQSNDLPSSINEIHISLLVTHTTFIINNQTDTIYAPYDILIFQWRSSTENTYELIDHFQLENHDFENDNSLCQWTTDRWNRLFYANLSMNVSYVYFLKTTKSQLLFTLIDTSNKSLDLIAPTPFLNILYCIPYRLGTTEIVLIVCFGFVFTVVVIILLILHLFKGGEDKRTVHVHQYHQQDTQNKSSKTLTQKTRHHSNESMSPSQYADQNDD</sequence>
<dbReference type="AlphaFoldDB" id="B3G403"/>
<feature type="transmembrane region" description="Helical" evidence="2">
    <location>
        <begin position="233"/>
        <end position="256"/>
    </location>
</feature>
<organism evidence="3">
    <name type="scientific">Adineta vaga</name>
    <name type="common">Rotifer</name>
    <name type="synonym">Callidina vaga</name>
    <dbReference type="NCBI Taxonomy" id="104782"/>
    <lineage>
        <taxon>Eukaryota</taxon>
        <taxon>Metazoa</taxon>
        <taxon>Spiralia</taxon>
        <taxon>Gnathifera</taxon>
        <taxon>Rotifera</taxon>
        <taxon>Eurotatoria</taxon>
        <taxon>Bdelloidea</taxon>
        <taxon>Adinetida</taxon>
        <taxon>Adinetidae</taxon>
        <taxon>Adineta</taxon>
    </lineage>
</organism>
<keyword evidence="2" id="KW-1133">Transmembrane helix</keyword>
<feature type="compositionally biased region" description="Polar residues" evidence="1">
    <location>
        <begin position="293"/>
        <end position="306"/>
    </location>
</feature>
<proteinExistence type="predicted"/>
<evidence type="ECO:0000256" key="1">
    <source>
        <dbReference type="SAM" id="MobiDB-lite"/>
    </source>
</evidence>
<feature type="region of interest" description="Disordered" evidence="1">
    <location>
        <begin position="269"/>
        <end position="306"/>
    </location>
</feature>
<keyword evidence="2" id="KW-0472">Membrane</keyword>
<feature type="compositionally biased region" description="Polar residues" evidence="1">
    <location>
        <begin position="270"/>
        <end position="285"/>
    </location>
</feature>
<dbReference type="EMBL" id="EU637018">
    <property type="protein sequence ID" value="ACD88974.1"/>
    <property type="molecule type" value="Genomic_DNA"/>
</dbReference>
<evidence type="ECO:0000256" key="2">
    <source>
        <dbReference type="SAM" id="Phobius"/>
    </source>
</evidence>
<keyword evidence="2" id="KW-0812">Transmembrane</keyword>